<evidence type="ECO:0000313" key="3">
    <source>
        <dbReference type="Proteomes" id="UP000308197"/>
    </source>
</evidence>
<protein>
    <submittedName>
        <fullName evidence="2">Uncharacterized protein</fullName>
    </submittedName>
</protein>
<feature type="region of interest" description="Disordered" evidence="1">
    <location>
        <begin position="1"/>
        <end position="74"/>
    </location>
</feature>
<feature type="compositionally biased region" description="Polar residues" evidence="1">
    <location>
        <begin position="25"/>
        <end position="35"/>
    </location>
</feature>
<organism evidence="2 3">
    <name type="scientific">Polyporus arcularius HHB13444</name>
    <dbReference type="NCBI Taxonomy" id="1314778"/>
    <lineage>
        <taxon>Eukaryota</taxon>
        <taxon>Fungi</taxon>
        <taxon>Dikarya</taxon>
        <taxon>Basidiomycota</taxon>
        <taxon>Agaricomycotina</taxon>
        <taxon>Agaricomycetes</taxon>
        <taxon>Polyporales</taxon>
        <taxon>Polyporaceae</taxon>
        <taxon>Polyporus</taxon>
    </lineage>
</organism>
<gene>
    <name evidence="2" type="ORF">K466DRAFT_607729</name>
</gene>
<dbReference type="InParanoid" id="A0A5C3NJV6"/>
<sequence length="74" mass="8051">MYLACETTQDSSPRTAAPELKQLPQAPTNLPTTRRISVASIRGGRESQQTRHFTTHPASLNRPAQPNSGPIALK</sequence>
<proteinExistence type="predicted"/>
<dbReference type="EMBL" id="ML213186">
    <property type="protein sequence ID" value="TFK77766.1"/>
    <property type="molecule type" value="Genomic_DNA"/>
</dbReference>
<feature type="compositionally biased region" description="Polar residues" evidence="1">
    <location>
        <begin position="1"/>
        <end position="14"/>
    </location>
</feature>
<name>A0A5C3NJV6_9APHY</name>
<evidence type="ECO:0000256" key="1">
    <source>
        <dbReference type="SAM" id="MobiDB-lite"/>
    </source>
</evidence>
<feature type="compositionally biased region" description="Polar residues" evidence="1">
    <location>
        <begin position="50"/>
        <end position="68"/>
    </location>
</feature>
<reference evidence="2 3" key="1">
    <citation type="journal article" date="2019" name="Nat. Ecol. Evol.">
        <title>Megaphylogeny resolves global patterns of mushroom evolution.</title>
        <authorList>
            <person name="Varga T."/>
            <person name="Krizsan K."/>
            <person name="Foldi C."/>
            <person name="Dima B."/>
            <person name="Sanchez-Garcia M."/>
            <person name="Sanchez-Ramirez S."/>
            <person name="Szollosi G.J."/>
            <person name="Szarkandi J.G."/>
            <person name="Papp V."/>
            <person name="Albert L."/>
            <person name="Andreopoulos W."/>
            <person name="Angelini C."/>
            <person name="Antonin V."/>
            <person name="Barry K.W."/>
            <person name="Bougher N.L."/>
            <person name="Buchanan P."/>
            <person name="Buyck B."/>
            <person name="Bense V."/>
            <person name="Catcheside P."/>
            <person name="Chovatia M."/>
            <person name="Cooper J."/>
            <person name="Damon W."/>
            <person name="Desjardin D."/>
            <person name="Finy P."/>
            <person name="Geml J."/>
            <person name="Haridas S."/>
            <person name="Hughes K."/>
            <person name="Justo A."/>
            <person name="Karasinski D."/>
            <person name="Kautmanova I."/>
            <person name="Kiss B."/>
            <person name="Kocsube S."/>
            <person name="Kotiranta H."/>
            <person name="LaButti K.M."/>
            <person name="Lechner B.E."/>
            <person name="Liimatainen K."/>
            <person name="Lipzen A."/>
            <person name="Lukacs Z."/>
            <person name="Mihaltcheva S."/>
            <person name="Morgado L.N."/>
            <person name="Niskanen T."/>
            <person name="Noordeloos M.E."/>
            <person name="Ohm R.A."/>
            <person name="Ortiz-Santana B."/>
            <person name="Ovrebo C."/>
            <person name="Racz N."/>
            <person name="Riley R."/>
            <person name="Savchenko A."/>
            <person name="Shiryaev A."/>
            <person name="Soop K."/>
            <person name="Spirin V."/>
            <person name="Szebenyi C."/>
            <person name="Tomsovsky M."/>
            <person name="Tulloss R.E."/>
            <person name="Uehling J."/>
            <person name="Grigoriev I.V."/>
            <person name="Vagvolgyi C."/>
            <person name="Papp T."/>
            <person name="Martin F.M."/>
            <person name="Miettinen O."/>
            <person name="Hibbett D.S."/>
            <person name="Nagy L.G."/>
        </authorList>
    </citation>
    <scope>NUCLEOTIDE SEQUENCE [LARGE SCALE GENOMIC DNA]</scope>
    <source>
        <strain evidence="2 3">HHB13444</strain>
    </source>
</reference>
<keyword evidence="3" id="KW-1185">Reference proteome</keyword>
<accession>A0A5C3NJV6</accession>
<dbReference type="AlphaFoldDB" id="A0A5C3NJV6"/>
<dbReference type="Proteomes" id="UP000308197">
    <property type="component" value="Unassembled WGS sequence"/>
</dbReference>
<evidence type="ECO:0000313" key="2">
    <source>
        <dbReference type="EMBL" id="TFK77766.1"/>
    </source>
</evidence>